<dbReference type="FunFam" id="3.30.450.20:FF:000099">
    <property type="entry name" value="Sensory box sensor histidine kinase"/>
    <property type="match status" value="1"/>
</dbReference>
<keyword evidence="4" id="KW-0808">Transferase</keyword>
<evidence type="ECO:0000256" key="8">
    <source>
        <dbReference type="SAM" id="SignalP"/>
    </source>
</evidence>
<reference evidence="12 13" key="1">
    <citation type="submission" date="2018-10" db="EMBL/GenBank/DDBJ databases">
        <title>Genomic Encyclopedia of Archaeal and Bacterial Type Strains, Phase II (KMG-II): from individual species to whole genera.</title>
        <authorList>
            <person name="Goeker M."/>
        </authorList>
    </citation>
    <scope>NUCLEOTIDE SEQUENCE [LARGE SCALE GENOMIC DNA]</scope>
    <source>
        <strain evidence="12 13">DSM 235</strain>
    </source>
</reference>
<dbReference type="SUPFAM" id="SSF55874">
    <property type="entry name" value="ATPase domain of HSP90 chaperone/DNA topoisomerase II/histidine kinase"/>
    <property type="match status" value="1"/>
</dbReference>
<dbReference type="SUPFAM" id="SSF47384">
    <property type="entry name" value="Homodimeric domain of signal transducing histidine kinase"/>
    <property type="match status" value="1"/>
</dbReference>
<dbReference type="Pfam" id="PF02518">
    <property type="entry name" value="HATPase_c"/>
    <property type="match status" value="1"/>
</dbReference>
<feature type="modified residue" description="4-aspartylphosphate" evidence="6">
    <location>
        <position position="1249"/>
    </location>
</feature>
<dbReference type="Gene3D" id="3.30.450.20">
    <property type="entry name" value="PAS domain"/>
    <property type="match status" value="5"/>
</dbReference>
<dbReference type="GO" id="GO:0005886">
    <property type="term" value="C:plasma membrane"/>
    <property type="evidence" value="ECO:0007669"/>
    <property type="project" value="UniProtKB-ARBA"/>
</dbReference>
<dbReference type="Pfam" id="PF00072">
    <property type="entry name" value="Response_reg"/>
    <property type="match status" value="1"/>
</dbReference>
<name>A0A495VBC8_9GAMM</name>
<dbReference type="Gene3D" id="3.30.565.10">
    <property type="entry name" value="Histidine kinase-like ATPase, C-terminal domain"/>
    <property type="match status" value="1"/>
</dbReference>
<dbReference type="InterPro" id="IPR003018">
    <property type="entry name" value="GAF"/>
</dbReference>
<dbReference type="Pfam" id="PF08448">
    <property type="entry name" value="PAS_4"/>
    <property type="match status" value="1"/>
</dbReference>
<dbReference type="SMART" id="SM00388">
    <property type="entry name" value="HisKA"/>
    <property type="match status" value="1"/>
</dbReference>
<dbReference type="SMART" id="SM00086">
    <property type="entry name" value="PAC"/>
    <property type="match status" value="4"/>
</dbReference>
<dbReference type="PROSITE" id="PS50110">
    <property type="entry name" value="RESPONSE_REGULATORY"/>
    <property type="match status" value="1"/>
</dbReference>
<dbReference type="GO" id="GO:0000155">
    <property type="term" value="F:phosphorelay sensor kinase activity"/>
    <property type="evidence" value="ECO:0007669"/>
    <property type="project" value="InterPro"/>
</dbReference>
<dbReference type="Gene3D" id="3.30.450.40">
    <property type="match status" value="1"/>
</dbReference>
<dbReference type="SMART" id="SM00387">
    <property type="entry name" value="HATPase_c"/>
    <property type="match status" value="1"/>
</dbReference>
<evidence type="ECO:0000256" key="6">
    <source>
        <dbReference type="PROSITE-ProRule" id="PRU00169"/>
    </source>
</evidence>
<feature type="domain" description="Response regulatory" evidence="10">
    <location>
        <begin position="1200"/>
        <end position="1316"/>
    </location>
</feature>
<evidence type="ECO:0000256" key="1">
    <source>
        <dbReference type="ARBA" id="ARBA00000085"/>
    </source>
</evidence>
<dbReference type="InterPro" id="IPR003661">
    <property type="entry name" value="HisK_dim/P_dom"/>
</dbReference>
<comment type="caution">
    <text evidence="12">The sequence shown here is derived from an EMBL/GenBank/DDBJ whole genome shotgun (WGS) entry which is preliminary data.</text>
</comment>
<evidence type="ECO:0000256" key="4">
    <source>
        <dbReference type="ARBA" id="ARBA00022679"/>
    </source>
</evidence>
<keyword evidence="7" id="KW-0812">Transmembrane</keyword>
<keyword evidence="7" id="KW-1133">Transmembrane helix</keyword>
<dbReference type="InterPro" id="IPR001610">
    <property type="entry name" value="PAC"/>
</dbReference>
<dbReference type="InterPro" id="IPR011006">
    <property type="entry name" value="CheY-like_superfamily"/>
</dbReference>
<feature type="domain" description="Histidine kinase" evidence="9">
    <location>
        <begin position="960"/>
        <end position="1180"/>
    </location>
</feature>
<dbReference type="SMART" id="SM00091">
    <property type="entry name" value="PAS"/>
    <property type="match status" value="4"/>
</dbReference>
<dbReference type="InterPro" id="IPR029016">
    <property type="entry name" value="GAF-like_dom_sf"/>
</dbReference>
<dbReference type="InterPro" id="IPR013656">
    <property type="entry name" value="PAS_4"/>
</dbReference>
<evidence type="ECO:0000256" key="5">
    <source>
        <dbReference type="ARBA" id="ARBA00022777"/>
    </source>
</evidence>
<dbReference type="InterPro" id="IPR036890">
    <property type="entry name" value="HATPase_C_sf"/>
</dbReference>
<evidence type="ECO:0000259" key="10">
    <source>
        <dbReference type="PROSITE" id="PS50110"/>
    </source>
</evidence>
<evidence type="ECO:0000256" key="7">
    <source>
        <dbReference type="SAM" id="Phobius"/>
    </source>
</evidence>
<feature type="chain" id="PRO_5019812329" description="histidine kinase" evidence="8">
    <location>
        <begin position="28"/>
        <end position="1322"/>
    </location>
</feature>
<keyword evidence="13" id="KW-1185">Reference proteome</keyword>
<dbReference type="NCBIfam" id="TIGR00229">
    <property type="entry name" value="sensory_box"/>
    <property type="match status" value="2"/>
</dbReference>
<dbReference type="OrthoDB" id="9772100at2"/>
<proteinExistence type="predicted"/>
<dbReference type="SMART" id="SM00065">
    <property type="entry name" value="GAF"/>
    <property type="match status" value="1"/>
</dbReference>
<dbReference type="InterPro" id="IPR013655">
    <property type="entry name" value="PAS_fold_3"/>
</dbReference>
<gene>
    <name evidence="12" type="ORF">BDD21_4097</name>
</gene>
<evidence type="ECO:0000313" key="13">
    <source>
        <dbReference type="Proteomes" id="UP000274556"/>
    </source>
</evidence>
<evidence type="ECO:0000256" key="2">
    <source>
        <dbReference type="ARBA" id="ARBA00012438"/>
    </source>
</evidence>
<dbReference type="SUPFAM" id="SSF55785">
    <property type="entry name" value="PYP-like sensor domain (PAS domain)"/>
    <property type="match status" value="5"/>
</dbReference>
<evidence type="ECO:0000256" key="3">
    <source>
        <dbReference type="ARBA" id="ARBA00022553"/>
    </source>
</evidence>
<dbReference type="CDD" id="cd17580">
    <property type="entry name" value="REC_2_DhkD-like"/>
    <property type="match status" value="1"/>
</dbReference>
<dbReference type="SUPFAM" id="SSF52172">
    <property type="entry name" value="CheY-like"/>
    <property type="match status" value="1"/>
</dbReference>
<dbReference type="Gene3D" id="1.10.287.130">
    <property type="match status" value="1"/>
</dbReference>
<dbReference type="InterPro" id="IPR000014">
    <property type="entry name" value="PAS"/>
</dbReference>
<dbReference type="Pfam" id="PF13185">
    <property type="entry name" value="GAF_2"/>
    <property type="match status" value="1"/>
</dbReference>
<dbReference type="FunFam" id="3.30.565.10:FF:000006">
    <property type="entry name" value="Sensor histidine kinase WalK"/>
    <property type="match status" value="1"/>
</dbReference>
<dbReference type="InterPro" id="IPR000700">
    <property type="entry name" value="PAS-assoc_C"/>
</dbReference>
<sequence length="1322" mass="144271">MRRPVPIRQAVMLLLIAASAGPFPAPAQAIDASRAPPRFLGNDSILPYIRVEDGQPSGLRVDLTRAPVQGVSLVEPAKEVLYVSREPGNRLILMGAGSIILLLVASTVIALAQVFKLRKANRLLAERERALVPIQALRESEARLQLGLRVAGLGLAEIDYATGTCHLTAKAAQLFGLGKDALSVTRETVHATFHPEDRGHLLALIAECLDPSGPGFFDLDHRVVLPGGRIRWLRVRKQVIFDDEEPARAMLAALDVTPEHAAADVLRDGERFKQAVLDAMPSEVAVLDRDGVIVSVNAPWRHFALKNGPRPGEPAPRTGIGTNYLEICATARGDSAEGANRTAAGIRAVMAGEADQFRVDYPCHSRDQQFWYTLTVSPLQRRDGSVVLVHTDISERKRSEQALRRSERRYRTLIEATSAVTWSCPPSGLQVEPQPDWMAFTGQSAEDMLGAGWTGAVHPQDRATAARGWTDAVRRGEPFANEQRIRRHDGEWRWMSVHAAPICDCDGQVVEWIGMNLDVTERKTAEEALKRERVLLQGIFDSIPVLLVLWDPRLKRFRLNRQAETVLGWSSAEANEGDFMVRVYPDPGYRAEVSVYMQSLRPSFHEWRCMTKGGEEVPIEWANVRLRDDTAIGIGVDLRPRKQAEAALRASETKYRTLFENMAEEVHFWQVVRDDSGAIETWRLIDVNPPALASWGRPTAEEIRGKTTDEIFGPGATAHHLPVVRQIMRDGVPHSFEDYFPHLDKYFRLTSVPLGEQFITTGADITAIKRAERALLHSREGLSRLAEASLAVMAKTDLGAMLEAIAEAALTLTGARLAICGYGLGEAHILVERAARSADAPACPPGVMFRPDPGGVHLSLLEGAVSLRLSDRELHAHPRWQELPQGHAPLRGLLGVPLSARNGAPSGVILVTDKVQGNFEAEDEALLGQLATVASLALQHVEARLALEEADRRKDRFIAMLGHELRNPLAPIRNSLAILELTPPGGELCRQAQSMIDRQVRHLTRLVDDLLDITRIARGKITLQREPLELCALLRCAVDDYRDVLAESRIALELRLPEEALWMSADRTRLVQVIGNLLSNAGKFTPPGGRIQVSLAQDRALGQAILKVCDTGIGIAPEMLPRVFEPFVQADTTLERSRGGLGLGLATVKGLIEMHGGRVQVASAGLGSGTELTLQLPLEGAARPAETSTERRAPNGARRHILVIEDNPDAAESLRLLLALAGHRVELACSGPEGLEKARALGPDLILCDIGLPGMDGYAVARTLRLDPTRRAATLVALSGYAAPEDVAKAVAAGFDAHLAKPLSLEKLEALLGDDTRGGGVS</sequence>
<dbReference type="InterPro" id="IPR035965">
    <property type="entry name" value="PAS-like_dom_sf"/>
</dbReference>
<dbReference type="CDD" id="cd00130">
    <property type="entry name" value="PAS"/>
    <property type="match status" value="1"/>
</dbReference>
<organism evidence="12 13">
    <name type="scientific">Thiocapsa rosea</name>
    <dbReference type="NCBI Taxonomy" id="69360"/>
    <lineage>
        <taxon>Bacteria</taxon>
        <taxon>Pseudomonadati</taxon>
        <taxon>Pseudomonadota</taxon>
        <taxon>Gammaproteobacteria</taxon>
        <taxon>Chromatiales</taxon>
        <taxon>Chromatiaceae</taxon>
        <taxon>Thiocapsa</taxon>
    </lineage>
</organism>
<dbReference type="SUPFAM" id="SSF55781">
    <property type="entry name" value="GAF domain-like"/>
    <property type="match status" value="1"/>
</dbReference>
<dbReference type="Gene3D" id="3.40.50.2300">
    <property type="match status" value="1"/>
</dbReference>
<dbReference type="PRINTS" id="PR00344">
    <property type="entry name" value="BCTRLSENSOR"/>
</dbReference>
<dbReference type="PROSITE" id="PS50113">
    <property type="entry name" value="PAC"/>
    <property type="match status" value="1"/>
</dbReference>
<dbReference type="InterPro" id="IPR036097">
    <property type="entry name" value="HisK_dim/P_sf"/>
</dbReference>
<dbReference type="CDD" id="cd00082">
    <property type="entry name" value="HisKA"/>
    <property type="match status" value="1"/>
</dbReference>
<dbReference type="EMBL" id="RBXL01000001">
    <property type="protein sequence ID" value="RKT46574.1"/>
    <property type="molecule type" value="Genomic_DNA"/>
</dbReference>
<evidence type="ECO:0000259" key="9">
    <source>
        <dbReference type="PROSITE" id="PS50109"/>
    </source>
</evidence>
<dbReference type="InterPro" id="IPR004358">
    <property type="entry name" value="Sig_transdc_His_kin-like_C"/>
</dbReference>
<dbReference type="EC" id="2.7.13.3" evidence="2"/>
<dbReference type="Proteomes" id="UP000274556">
    <property type="component" value="Unassembled WGS sequence"/>
</dbReference>
<keyword evidence="7" id="KW-0472">Membrane</keyword>
<keyword evidence="3 6" id="KW-0597">Phosphoprotein</keyword>
<dbReference type="InterPro" id="IPR005467">
    <property type="entry name" value="His_kinase_dom"/>
</dbReference>
<dbReference type="InterPro" id="IPR003594">
    <property type="entry name" value="HATPase_dom"/>
</dbReference>
<accession>A0A495VBC8</accession>
<dbReference type="SMART" id="SM00448">
    <property type="entry name" value="REC"/>
    <property type="match status" value="1"/>
</dbReference>
<dbReference type="PANTHER" id="PTHR43547">
    <property type="entry name" value="TWO-COMPONENT HISTIDINE KINASE"/>
    <property type="match status" value="1"/>
</dbReference>
<keyword evidence="5" id="KW-0418">Kinase</keyword>
<dbReference type="InterPro" id="IPR001789">
    <property type="entry name" value="Sig_transdc_resp-reg_receiver"/>
</dbReference>
<feature type="transmembrane region" description="Helical" evidence="7">
    <location>
        <begin position="91"/>
        <end position="112"/>
    </location>
</feature>
<dbReference type="PANTHER" id="PTHR43547:SF2">
    <property type="entry name" value="HYBRID SIGNAL TRANSDUCTION HISTIDINE KINASE C"/>
    <property type="match status" value="1"/>
</dbReference>
<dbReference type="Pfam" id="PF08447">
    <property type="entry name" value="PAS_3"/>
    <property type="match status" value="2"/>
</dbReference>
<dbReference type="PROSITE" id="PS50109">
    <property type="entry name" value="HIS_KIN"/>
    <property type="match status" value="1"/>
</dbReference>
<evidence type="ECO:0000313" key="12">
    <source>
        <dbReference type="EMBL" id="RKT46574.1"/>
    </source>
</evidence>
<dbReference type="Pfam" id="PF00512">
    <property type="entry name" value="HisKA"/>
    <property type="match status" value="1"/>
</dbReference>
<evidence type="ECO:0000259" key="11">
    <source>
        <dbReference type="PROSITE" id="PS50113"/>
    </source>
</evidence>
<comment type="catalytic activity">
    <reaction evidence="1">
        <text>ATP + protein L-histidine = ADP + protein N-phospho-L-histidine.</text>
        <dbReference type="EC" id="2.7.13.3"/>
    </reaction>
</comment>
<feature type="domain" description="PAC" evidence="11">
    <location>
        <begin position="479"/>
        <end position="531"/>
    </location>
</feature>
<feature type="signal peptide" evidence="8">
    <location>
        <begin position="1"/>
        <end position="27"/>
    </location>
</feature>
<keyword evidence="8" id="KW-0732">Signal</keyword>
<protein>
    <recommendedName>
        <fullName evidence="2">histidine kinase</fullName>
        <ecNumber evidence="2">2.7.13.3</ecNumber>
    </recommendedName>
</protein>